<dbReference type="OMA" id="QGKQWRR"/>
<dbReference type="PANTHER" id="PTHR37754">
    <property type="entry name" value="CALCIUM ION-BINDING PROTEIN"/>
    <property type="match status" value="1"/>
</dbReference>
<dbReference type="InterPro" id="IPR011992">
    <property type="entry name" value="EF-hand-dom_pair"/>
</dbReference>
<dbReference type="Pfam" id="PF25284">
    <property type="entry name" value="DUF7874"/>
    <property type="match status" value="1"/>
</dbReference>
<comment type="caution">
    <text evidence="3">The sequence shown here is derived from an EMBL/GenBank/DDBJ whole genome shotgun (WGS) entry which is preliminary data.</text>
</comment>
<gene>
    <name evidence="3" type="ORF">KP509_35G048100</name>
</gene>
<dbReference type="EMBL" id="CM035440">
    <property type="protein sequence ID" value="KAH7282805.1"/>
    <property type="molecule type" value="Genomic_DNA"/>
</dbReference>
<dbReference type="SUPFAM" id="SSF47473">
    <property type="entry name" value="EF-hand"/>
    <property type="match status" value="1"/>
</dbReference>
<organism evidence="3 4">
    <name type="scientific">Ceratopteris richardii</name>
    <name type="common">Triangle waterfern</name>
    <dbReference type="NCBI Taxonomy" id="49495"/>
    <lineage>
        <taxon>Eukaryota</taxon>
        <taxon>Viridiplantae</taxon>
        <taxon>Streptophyta</taxon>
        <taxon>Embryophyta</taxon>
        <taxon>Tracheophyta</taxon>
        <taxon>Polypodiopsida</taxon>
        <taxon>Polypodiidae</taxon>
        <taxon>Polypodiales</taxon>
        <taxon>Pteridineae</taxon>
        <taxon>Pteridaceae</taxon>
        <taxon>Parkerioideae</taxon>
        <taxon>Ceratopteris</taxon>
    </lineage>
</organism>
<dbReference type="Proteomes" id="UP000825935">
    <property type="component" value="Chromosome 35"/>
</dbReference>
<proteinExistence type="predicted"/>
<protein>
    <recommendedName>
        <fullName evidence="2">EF-hand domain-containing protein</fullName>
    </recommendedName>
</protein>
<name>A0A8T2QGV6_CERRI</name>
<dbReference type="InterPro" id="IPR002048">
    <property type="entry name" value="EF_hand_dom"/>
</dbReference>
<feature type="domain" description="EF-hand" evidence="2">
    <location>
        <begin position="62"/>
        <end position="97"/>
    </location>
</feature>
<sequence>MGLFHSREGSQKSTRPIIDRVFNYFSGYSGKDELSFQELYAAVLLVYNDINKHFPGPHYDPPTREEVLDMLKTFDTNKDGALDREEFAAFIHKFTSKVAKKVGKNILIFAIIAPLLAFATKRATEDLPRVGKIVRKIPNAVYASIVTAAVLLFEKANQKRLT</sequence>
<keyword evidence="1" id="KW-0106">Calcium</keyword>
<keyword evidence="4" id="KW-1185">Reference proteome</keyword>
<dbReference type="PROSITE" id="PS00018">
    <property type="entry name" value="EF_HAND_1"/>
    <property type="match status" value="1"/>
</dbReference>
<dbReference type="OrthoDB" id="47513at2759"/>
<dbReference type="InterPro" id="IPR018247">
    <property type="entry name" value="EF_Hand_1_Ca_BS"/>
</dbReference>
<reference evidence="3" key="1">
    <citation type="submission" date="2021-08" db="EMBL/GenBank/DDBJ databases">
        <title>WGS assembly of Ceratopteris richardii.</title>
        <authorList>
            <person name="Marchant D.B."/>
            <person name="Chen G."/>
            <person name="Jenkins J."/>
            <person name="Shu S."/>
            <person name="Leebens-Mack J."/>
            <person name="Grimwood J."/>
            <person name="Schmutz J."/>
            <person name="Soltis P."/>
            <person name="Soltis D."/>
            <person name="Chen Z.-H."/>
        </authorList>
    </citation>
    <scope>NUCLEOTIDE SEQUENCE</scope>
    <source>
        <strain evidence="3">Whitten #5841</strain>
        <tissue evidence="3">Leaf</tissue>
    </source>
</reference>
<accession>A0A8T2QGV6</accession>
<dbReference type="InterPro" id="IPR057196">
    <property type="entry name" value="DUF7874"/>
</dbReference>
<evidence type="ECO:0000256" key="1">
    <source>
        <dbReference type="ARBA" id="ARBA00022837"/>
    </source>
</evidence>
<evidence type="ECO:0000259" key="2">
    <source>
        <dbReference type="PROSITE" id="PS50222"/>
    </source>
</evidence>
<evidence type="ECO:0000313" key="4">
    <source>
        <dbReference type="Proteomes" id="UP000825935"/>
    </source>
</evidence>
<evidence type="ECO:0000313" key="3">
    <source>
        <dbReference type="EMBL" id="KAH7282805.1"/>
    </source>
</evidence>
<dbReference type="GO" id="GO:0005509">
    <property type="term" value="F:calcium ion binding"/>
    <property type="evidence" value="ECO:0007669"/>
    <property type="project" value="InterPro"/>
</dbReference>
<dbReference type="Gene3D" id="1.10.238.10">
    <property type="entry name" value="EF-hand"/>
    <property type="match status" value="1"/>
</dbReference>
<dbReference type="AlphaFoldDB" id="A0A8T2QGV6"/>
<dbReference type="PANTHER" id="PTHR37754:SF4">
    <property type="entry name" value="EF-HAND DOMAIN-CONTAINING PROTEIN"/>
    <property type="match status" value="1"/>
</dbReference>
<dbReference type="SMART" id="SM00054">
    <property type="entry name" value="EFh"/>
    <property type="match status" value="1"/>
</dbReference>
<dbReference type="PROSITE" id="PS50222">
    <property type="entry name" value="EF_HAND_2"/>
    <property type="match status" value="1"/>
</dbReference>